<comment type="caution">
    <text evidence="3">The sequence shown here is derived from an EMBL/GenBank/DDBJ whole genome shotgun (WGS) entry which is preliminary data.</text>
</comment>
<reference evidence="3" key="1">
    <citation type="journal article" date="2012" name="Science">
        <title>Fermentation, hydrogen, and sulfur metabolism in multiple uncultivated bacterial phyla.</title>
        <authorList>
            <person name="Wrighton K.C."/>
            <person name="Thomas B.C."/>
            <person name="Sharon I."/>
            <person name="Miller C.S."/>
            <person name="Castelle C.J."/>
            <person name="VerBerkmoes N.C."/>
            <person name="Wilkins M.J."/>
            <person name="Hettich R.L."/>
            <person name="Lipton M.S."/>
            <person name="Williams K.H."/>
            <person name="Long P.E."/>
            <person name="Banfield J.F."/>
        </authorList>
    </citation>
    <scope>NUCLEOTIDE SEQUENCE [LARGE SCALE GENOMIC DNA]</scope>
</reference>
<keyword evidence="3" id="KW-0378">Hydrolase</keyword>
<name>K2GXQ1_9BACT</name>
<dbReference type="GO" id="GO:0003677">
    <property type="term" value="F:DNA binding"/>
    <property type="evidence" value="ECO:0007669"/>
    <property type="project" value="InterPro"/>
</dbReference>
<dbReference type="GO" id="GO:0016787">
    <property type="term" value="F:hydrolase activity"/>
    <property type="evidence" value="ECO:0007669"/>
    <property type="project" value="UniProtKB-KW"/>
</dbReference>
<proteinExistence type="predicted"/>
<dbReference type="Gene3D" id="3.40.50.1390">
    <property type="entry name" value="Resolvase, N-terminal catalytic domain"/>
    <property type="match status" value="1"/>
</dbReference>
<dbReference type="AlphaFoldDB" id="K2GXQ1"/>
<protein>
    <submittedName>
        <fullName evidence="3">NUDIX hydrolase</fullName>
    </submittedName>
</protein>
<dbReference type="InterPro" id="IPR006119">
    <property type="entry name" value="Resolv_N"/>
</dbReference>
<dbReference type="Pfam" id="PF00239">
    <property type="entry name" value="Resolvase"/>
    <property type="match status" value="1"/>
</dbReference>
<accession>K2GXQ1</accession>
<evidence type="ECO:0000313" key="3">
    <source>
        <dbReference type="EMBL" id="EKE28205.1"/>
    </source>
</evidence>
<organism evidence="3">
    <name type="scientific">uncultured bacterium</name>
    <name type="common">gcode 4</name>
    <dbReference type="NCBI Taxonomy" id="1234023"/>
    <lineage>
        <taxon>Bacteria</taxon>
        <taxon>environmental samples</taxon>
    </lineage>
</organism>
<dbReference type="SUPFAM" id="SSF53041">
    <property type="entry name" value="Resolvase-like"/>
    <property type="match status" value="1"/>
</dbReference>
<keyword evidence="1" id="KW-0175">Coiled coil</keyword>
<sequence length="585" mass="70624">MELIYAIWLTRVSSEKQGRFWDSLDVQEKAIERVVNNKWEILLQTISDVFTWSKKDRPWIKKALEFIKASKVKISKCYIYNIDRNSRWWHDVHYWIKDMFKNVWVKLYDINWVIWDAFKVIEIDWVNTDGYDFMFENPSEYAEELMVMMAKNEKNKMLQRTISQEIRNTKDGYHQRQAHFWLKNIKIKNNEGKAKVIEVNHEIESVWLKKIYELRQIWIPDYEIVNEINMMGFKTRPFKNKWPVPLTIKYLQRLVVNPVYAGIKKEKWTGHKPVKMLYFDWYQSLVDISTWNKANRWKIQIIEDSEWVIEIIYSKKWKESFEPIKEERKTYRPEYSFARVLGCPVCWGYLTPNKSTSKNWTYHHYYQCKWKKNVQGPDKHKNYSVRRDEADKVIKSFLKEVKPNNWLLKALDHISWIYFDSKAKSNTNITSETVNKIKELEAQKALVEENITKYLHLPKTIEIIEKQLQKIDEDIINERSGLLNTSNALEINKSEFIKFVQNCISHTDKMAFDKENPVMIELIFRFIFQEKPTYEEISSHTPNMYPIFALTSHQKNPSFDEFSCKSIWQPHCESNTARRIWNPEF</sequence>
<evidence type="ECO:0000256" key="1">
    <source>
        <dbReference type="SAM" id="Coils"/>
    </source>
</evidence>
<dbReference type="InterPro" id="IPR036162">
    <property type="entry name" value="Resolvase-like_N_sf"/>
</dbReference>
<gene>
    <name evidence="3" type="ORF">ACD_3C00086G0049</name>
</gene>
<dbReference type="EMBL" id="AMFJ01000360">
    <property type="protein sequence ID" value="EKE28205.1"/>
    <property type="molecule type" value="Genomic_DNA"/>
</dbReference>
<feature type="domain" description="Resolvase/invertase-type recombinase catalytic" evidence="2">
    <location>
        <begin position="8"/>
        <end position="111"/>
    </location>
</feature>
<feature type="coiled-coil region" evidence="1">
    <location>
        <begin position="430"/>
        <end position="457"/>
    </location>
</feature>
<evidence type="ECO:0000259" key="2">
    <source>
        <dbReference type="Pfam" id="PF00239"/>
    </source>
</evidence>
<dbReference type="GO" id="GO:0000150">
    <property type="term" value="F:DNA strand exchange activity"/>
    <property type="evidence" value="ECO:0007669"/>
    <property type="project" value="InterPro"/>
</dbReference>